<reference evidence="1 2" key="1">
    <citation type="journal article" date="2020" name="Genome Biol. Evol.">
        <title>Comparative genomics of Sclerotiniaceae.</title>
        <authorList>
            <person name="Valero Jimenez C.A."/>
            <person name="Steentjes M."/>
            <person name="Scholten O.E."/>
            <person name="Van Kan J.A.L."/>
        </authorList>
    </citation>
    <scope>NUCLEOTIDE SEQUENCE [LARGE SCALE GENOMIC DNA]</scope>
    <source>
        <strain evidence="1 2">MUCL 94</strain>
    </source>
</reference>
<gene>
    <name evidence="1" type="ORF">EAE97_006980</name>
</gene>
<dbReference type="Proteomes" id="UP000710849">
    <property type="component" value="Unassembled WGS sequence"/>
</dbReference>
<evidence type="ECO:0000313" key="1">
    <source>
        <dbReference type="EMBL" id="KAF7940794.1"/>
    </source>
</evidence>
<proteinExistence type="predicted"/>
<dbReference type="AlphaFoldDB" id="A0A9P5LYB5"/>
<dbReference type="GeneID" id="62150569"/>
<accession>A0A9P5LYB5</accession>
<evidence type="ECO:0000313" key="2">
    <source>
        <dbReference type="Proteomes" id="UP000710849"/>
    </source>
</evidence>
<dbReference type="EMBL" id="RCSW01000013">
    <property type="protein sequence ID" value="KAF7940794.1"/>
    <property type="molecule type" value="Genomic_DNA"/>
</dbReference>
<organism evidence="1 2">
    <name type="scientific">Botrytis byssoidea</name>
    <dbReference type="NCBI Taxonomy" id="139641"/>
    <lineage>
        <taxon>Eukaryota</taxon>
        <taxon>Fungi</taxon>
        <taxon>Dikarya</taxon>
        <taxon>Ascomycota</taxon>
        <taxon>Pezizomycotina</taxon>
        <taxon>Leotiomycetes</taxon>
        <taxon>Helotiales</taxon>
        <taxon>Sclerotiniaceae</taxon>
        <taxon>Botrytis</taxon>
    </lineage>
</organism>
<keyword evidence="2" id="KW-1185">Reference proteome</keyword>
<name>A0A9P5LYB5_9HELO</name>
<comment type="caution">
    <text evidence="1">The sequence shown here is derived from an EMBL/GenBank/DDBJ whole genome shotgun (WGS) entry which is preliminary data.</text>
</comment>
<protein>
    <submittedName>
        <fullName evidence="1">Uncharacterized protein</fullName>
    </submittedName>
</protein>
<dbReference type="RefSeq" id="XP_038731683.1">
    <property type="nucleotide sequence ID" value="XM_038877493.1"/>
</dbReference>
<sequence>MSTRSEYNIVESFRLLDTISSGLPKAIVALCYSRTPENGKSYLDRALFVKELLEADPKTSSAGGRQLGARFLSIAEDLEEEISYRFYVPGGQNSGPLYGEYVQGDELGSVGIEKFDQGRGLCKSTAVVWRKWEPLKDLERDERNSCKRDNIALKHIVQERRLYVKNLLKSHESSVGMNHRGRG</sequence>